<feature type="region of interest" description="Disordered" evidence="1">
    <location>
        <begin position="1"/>
        <end position="107"/>
    </location>
</feature>
<feature type="compositionally biased region" description="Acidic residues" evidence="1">
    <location>
        <begin position="293"/>
        <end position="306"/>
    </location>
</feature>
<feature type="region of interest" description="Disordered" evidence="1">
    <location>
        <begin position="286"/>
        <end position="308"/>
    </location>
</feature>
<sequence length="378" mass="43036">MPRSKRPLTEADPNAEPPSKSSKGKSKQTGQPTSDAPDEVGAEDVTPIEVVEESTSASNDKENKIPMDKEDPYEDEKGEDALDEEELEEQHEKEVKSSKHDQPAMERPDHKWVLMRRSWIKLCDASREASYRSPDNFGMYIYNDFEGYGLLEMVENFIVEYSKEFKKKTQNFKDMWIPLVAFTHWIKMNQMGPLFMIDDGERLSATLELAGRAFLSMLNALDRAGQLKPDSDLKDLGLIMGLFAGIASDFQDAYNMEDELDWEAHILKYAKDKNIDVGVSFEGKKLANKSDDGDSDEEGFNEDDTNEWPKAANDRWSFSKKLKEHKDTYELLGGTEYDITKMSRAQRAEHAFDKKDPLADVPLKDLKEGNLMLQSSGM</sequence>
<gene>
    <name evidence="2" type="ORF">OHC33_007088</name>
</gene>
<name>A0AAN8EQG3_9EURO</name>
<comment type="caution">
    <text evidence="2">The sequence shown here is derived from an EMBL/GenBank/DDBJ whole genome shotgun (WGS) entry which is preliminary data.</text>
</comment>
<reference evidence="2 3" key="1">
    <citation type="submission" date="2022-12" db="EMBL/GenBank/DDBJ databases">
        <title>Genomic features and morphological characterization of a novel Knufia sp. strain isolated from spacecraft assembly facility.</title>
        <authorList>
            <person name="Teixeira M."/>
            <person name="Chander A.M."/>
            <person name="Stajich J.E."/>
            <person name="Venkateswaran K."/>
        </authorList>
    </citation>
    <scope>NUCLEOTIDE SEQUENCE [LARGE SCALE GENOMIC DNA]</scope>
    <source>
        <strain evidence="2 3">FJI-L2-BK-P2</strain>
    </source>
</reference>
<organism evidence="2 3">
    <name type="scientific">Knufia fluminis</name>
    <dbReference type="NCBI Taxonomy" id="191047"/>
    <lineage>
        <taxon>Eukaryota</taxon>
        <taxon>Fungi</taxon>
        <taxon>Dikarya</taxon>
        <taxon>Ascomycota</taxon>
        <taxon>Pezizomycotina</taxon>
        <taxon>Eurotiomycetes</taxon>
        <taxon>Chaetothyriomycetidae</taxon>
        <taxon>Chaetothyriales</taxon>
        <taxon>Trichomeriaceae</taxon>
        <taxon>Knufia</taxon>
    </lineage>
</organism>
<dbReference type="EMBL" id="JAKLMC020000018">
    <property type="protein sequence ID" value="KAK5951796.1"/>
    <property type="molecule type" value="Genomic_DNA"/>
</dbReference>
<feature type="compositionally biased region" description="Basic and acidic residues" evidence="1">
    <location>
        <begin position="90"/>
        <end position="107"/>
    </location>
</feature>
<protein>
    <submittedName>
        <fullName evidence="2">Uncharacterized protein</fullName>
    </submittedName>
</protein>
<proteinExistence type="predicted"/>
<keyword evidence="3" id="KW-1185">Reference proteome</keyword>
<evidence type="ECO:0000313" key="3">
    <source>
        <dbReference type="Proteomes" id="UP001316803"/>
    </source>
</evidence>
<feature type="compositionally biased region" description="Basic and acidic residues" evidence="1">
    <location>
        <begin position="59"/>
        <end position="70"/>
    </location>
</feature>
<accession>A0AAN8EQG3</accession>
<evidence type="ECO:0000256" key="1">
    <source>
        <dbReference type="SAM" id="MobiDB-lite"/>
    </source>
</evidence>
<feature type="compositionally biased region" description="Acidic residues" evidence="1">
    <location>
        <begin position="71"/>
        <end position="89"/>
    </location>
</feature>
<evidence type="ECO:0000313" key="2">
    <source>
        <dbReference type="EMBL" id="KAK5951796.1"/>
    </source>
</evidence>
<dbReference type="Proteomes" id="UP001316803">
    <property type="component" value="Unassembled WGS sequence"/>
</dbReference>
<dbReference type="AlphaFoldDB" id="A0AAN8EQG3"/>